<proteinExistence type="predicted"/>
<sequence length="44" mass="5095">MHWVGFLYGWRKCKRAYAPVIKGLMPQLLKGLCPSYDKGLMPQL</sequence>
<dbReference type="AlphaFoldDB" id="A0A0B0NEI8"/>
<reference evidence="2" key="1">
    <citation type="submission" date="2014-09" db="EMBL/GenBank/DDBJ databases">
        <authorList>
            <person name="Mudge J."/>
            <person name="Ramaraj T."/>
            <person name="Lindquist I.E."/>
            <person name="Bharti A.K."/>
            <person name="Sundararajan A."/>
            <person name="Cameron C.T."/>
            <person name="Woodward J.E."/>
            <person name="May G.D."/>
            <person name="Brubaker C."/>
            <person name="Broadhvest J."/>
            <person name="Wilkins T.A."/>
        </authorList>
    </citation>
    <scope>NUCLEOTIDE SEQUENCE</scope>
    <source>
        <strain evidence="2">cv. AKA8401</strain>
    </source>
</reference>
<protein>
    <submittedName>
        <fullName evidence="1">Uncharacterized protein</fullName>
    </submittedName>
</protein>
<keyword evidence="2" id="KW-1185">Reference proteome</keyword>
<dbReference type="EMBL" id="KN395241">
    <property type="protein sequence ID" value="KHG11102.1"/>
    <property type="molecule type" value="Genomic_DNA"/>
</dbReference>
<accession>A0A0B0NEI8</accession>
<evidence type="ECO:0000313" key="2">
    <source>
        <dbReference type="Proteomes" id="UP000032142"/>
    </source>
</evidence>
<dbReference type="Proteomes" id="UP000032142">
    <property type="component" value="Unassembled WGS sequence"/>
</dbReference>
<organism evidence="1 2">
    <name type="scientific">Gossypium arboreum</name>
    <name type="common">Tree cotton</name>
    <name type="synonym">Gossypium nanking</name>
    <dbReference type="NCBI Taxonomy" id="29729"/>
    <lineage>
        <taxon>Eukaryota</taxon>
        <taxon>Viridiplantae</taxon>
        <taxon>Streptophyta</taxon>
        <taxon>Embryophyta</taxon>
        <taxon>Tracheophyta</taxon>
        <taxon>Spermatophyta</taxon>
        <taxon>Magnoliopsida</taxon>
        <taxon>eudicotyledons</taxon>
        <taxon>Gunneridae</taxon>
        <taxon>Pentapetalae</taxon>
        <taxon>rosids</taxon>
        <taxon>malvids</taxon>
        <taxon>Malvales</taxon>
        <taxon>Malvaceae</taxon>
        <taxon>Malvoideae</taxon>
        <taxon>Gossypium</taxon>
    </lineage>
</organism>
<gene>
    <name evidence="1" type="ORF">F383_14592</name>
</gene>
<name>A0A0B0NEI8_GOSAR</name>
<evidence type="ECO:0000313" key="1">
    <source>
        <dbReference type="EMBL" id="KHG11102.1"/>
    </source>
</evidence>